<organism evidence="1 2">
    <name type="scientific">Streptomyces mashuensis</name>
    <dbReference type="NCBI Taxonomy" id="33904"/>
    <lineage>
        <taxon>Bacteria</taxon>
        <taxon>Bacillati</taxon>
        <taxon>Actinomycetota</taxon>
        <taxon>Actinomycetes</taxon>
        <taxon>Kitasatosporales</taxon>
        <taxon>Streptomycetaceae</taxon>
        <taxon>Streptomyces</taxon>
    </lineage>
</organism>
<reference evidence="1" key="2">
    <citation type="submission" date="2020-09" db="EMBL/GenBank/DDBJ databases">
        <authorList>
            <person name="Sun Q."/>
            <person name="Ohkuma M."/>
        </authorList>
    </citation>
    <scope>NUCLEOTIDE SEQUENCE</scope>
    <source>
        <strain evidence="1">JCM 4059</strain>
    </source>
</reference>
<dbReference type="SUPFAM" id="SSF56112">
    <property type="entry name" value="Protein kinase-like (PK-like)"/>
    <property type="match status" value="1"/>
</dbReference>
<accession>A0A919B5S8</accession>
<evidence type="ECO:0000313" key="2">
    <source>
        <dbReference type="Proteomes" id="UP000638313"/>
    </source>
</evidence>
<keyword evidence="2" id="KW-1185">Reference proteome</keyword>
<dbReference type="InterPro" id="IPR011009">
    <property type="entry name" value="Kinase-like_dom_sf"/>
</dbReference>
<dbReference type="EMBL" id="BNBD01000008">
    <property type="protein sequence ID" value="GHF53995.1"/>
    <property type="molecule type" value="Genomic_DNA"/>
</dbReference>
<dbReference type="Gene3D" id="3.30.200.20">
    <property type="entry name" value="Phosphorylase Kinase, domain 1"/>
    <property type="match status" value="1"/>
</dbReference>
<reference evidence="1" key="1">
    <citation type="journal article" date="2014" name="Int. J. Syst. Evol. Microbiol.">
        <title>Complete genome sequence of Corynebacterium casei LMG S-19264T (=DSM 44701T), isolated from a smear-ripened cheese.</title>
        <authorList>
            <consortium name="US DOE Joint Genome Institute (JGI-PGF)"/>
            <person name="Walter F."/>
            <person name="Albersmeier A."/>
            <person name="Kalinowski J."/>
            <person name="Ruckert C."/>
        </authorList>
    </citation>
    <scope>NUCLEOTIDE SEQUENCE</scope>
    <source>
        <strain evidence="1">JCM 4059</strain>
    </source>
</reference>
<dbReference type="AlphaFoldDB" id="A0A919B5S8"/>
<name>A0A919B5S8_9ACTN</name>
<dbReference type="Proteomes" id="UP000638313">
    <property type="component" value="Unassembled WGS sequence"/>
</dbReference>
<protein>
    <recommendedName>
        <fullName evidence="3">Protein kinase domain-containing protein</fullName>
    </recommendedName>
</protein>
<proteinExistence type="predicted"/>
<comment type="caution">
    <text evidence="1">The sequence shown here is derived from an EMBL/GenBank/DDBJ whole genome shotgun (WGS) entry which is preliminary data.</text>
</comment>
<evidence type="ECO:0008006" key="3">
    <source>
        <dbReference type="Google" id="ProtNLM"/>
    </source>
</evidence>
<sequence length="124" mass="13041">MVEPLRPGDTRRIGPYRLKGRLEGRLGAGGMGQVHLGTSRAGRKVAVKLILPELANTPQFRAASAAFGPSTYARALGSGHVTVGMGPDAAQQVATTLTAEEASRKGCRRWLGHGWKGIEAAPAR</sequence>
<evidence type="ECO:0000313" key="1">
    <source>
        <dbReference type="EMBL" id="GHF53995.1"/>
    </source>
</evidence>
<gene>
    <name evidence="1" type="ORF">GCM10010218_39030</name>
</gene>